<reference evidence="1" key="1">
    <citation type="journal article" date="2018" name="Infect. Genet. Evol.">
        <title>The dynamic evolution of Drosophila innubila Nudivirus.</title>
        <authorList>
            <person name="Hill T."/>
            <person name="Unckless R.L."/>
        </authorList>
    </citation>
    <scope>NUCLEOTIDE SEQUENCE [LARGE SCALE GENOMIC DNA]</scope>
    <source>
        <strain evidence="1">DiNV_CH01M</strain>
    </source>
</reference>
<dbReference type="EMBL" id="MF966379">
    <property type="protein sequence ID" value="ATZ81539.1"/>
    <property type="molecule type" value="Genomic_DNA"/>
</dbReference>
<evidence type="ECO:0000313" key="2">
    <source>
        <dbReference type="Proteomes" id="UP000290195"/>
    </source>
</evidence>
<sequence>MFTRKKMANNNSISSFEYQFGDPHFLTNKLRILNISQSKNVYDYQLKDHFLNHETLRQLQCNCANHKHNKMPCTIVTGPICLKCKTPTSEVINFQSFLFHPELATKHLLSCCTHVHEPPCRRCINCQTNMPCVVTTPFECSVSTGLYLKTIIITK</sequence>
<gene>
    <name evidence="1" type="ORF">DiNV_CH01M_ORF53</name>
</gene>
<protein>
    <submittedName>
        <fullName evidence="1">Uncharacterized protein</fullName>
    </submittedName>
</protein>
<keyword evidence="2" id="KW-1185">Reference proteome</keyword>
<evidence type="ECO:0000313" key="1">
    <source>
        <dbReference type="EMBL" id="ATZ81539.1"/>
    </source>
</evidence>
<name>A0A2H4UXA2_9VIRU</name>
<proteinExistence type="predicted"/>
<dbReference type="Proteomes" id="UP000290195">
    <property type="component" value="Segment"/>
</dbReference>
<organism evidence="1">
    <name type="scientific">Drosophila innubila nudivirus</name>
    <dbReference type="NCBI Taxonomy" id="2057187"/>
    <lineage>
        <taxon>Viruses</taxon>
        <taxon>Viruses incertae sedis</taxon>
        <taxon>Naldaviricetes</taxon>
        <taxon>Lefavirales</taxon>
        <taxon>Nudiviridae</taxon>
        <taxon>Alphanudivirus</taxon>
        <taxon>Alphanudivirus droinnubilae</taxon>
    </lineage>
</organism>
<accession>A0A2H4UXA2</accession>
<dbReference type="OrthoDB" id="17752at10239"/>